<reference evidence="4 5" key="1">
    <citation type="submission" date="2015-11" db="EMBL/GenBank/DDBJ databases">
        <title>Ensifer anhuiense sp. nov., an effective nitrogen fixation bacterium with Glycine soja.</title>
        <authorList>
            <person name="Yan H."/>
            <person name="Chen W."/>
        </authorList>
    </citation>
    <scope>NUCLEOTIDE SEQUENCE [LARGE SCALE GENOMIC DNA]</scope>
    <source>
        <strain evidence="4 5">LMG 7837</strain>
    </source>
</reference>
<dbReference type="STRING" id="36856.ATB98_20935"/>
<feature type="domain" description="NAD-dependent epimerase/dehydratase" evidence="3">
    <location>
        <begin position="15"/>
        <end position="250"/>
    </location>
</feature>
<evidence type="ECO:0000313" key="4">
    <source>
        <dbReference type="EMBL" id="OAP48788.1"/>
    </source>
</evidence>
<dbReference type="InterPro" id="IPR001509">
    <property type="entry name" value="Epimerase_deHydtase"/>
</dbReference>
<dbReference type="Gene3D" id="3.90.25.10">
    <property type="entry name" value="UDP-galactose 4-epimerase, domain 1"/>
    <property type="match status" value="1"/>
</dbReference>
<dbReference type="Pfam" id="PF01370">
    <property type="entry name" value="Epimerase"/>
    <property type="match status" value="1"/>
</dbReference>
<protein>
    <submittedName>
        <fullName evidence="4">CDP-glucose 4,6-dehydratase</fullName>
    </submittedName>
</protein>
<dbReference type="CDD" id="cd05252">
    <property type="entry name" value="CDP_GD_SDR_e"/>
    <property type="match status" value="1"/>
</dbReference>
<dbReference type="NCBIfam" id="TIGR02622">
    <property type="entry name" value="CDP_4_6_dhtase"/>
    <property type="match status" value="1"/>
</dbReference>
<dbReference type="InterPro" id="IPR013445">
    <property type="entry name" value="CDP_4_6_deHydtase"/>
</dbReference>
<evidence type="ECO:0000313" key="5">
    <source>
        <dbReference type="Proteomes" id="UP000078507"/>
    </source>
</evidence>
<dbReference type="SUPFAM" id="SSF51735">
    <property type="entry name" value="NAD(P)-binding Rossmann-fold domains"/>
    <property type="match status" value="1"/>
</dbReference>
<gene>
    <name evidence="4" type="ORF">ATB98_20935</name>
</gene>
<dbReference type="PANTHER" id="PTHR43000">
    <property type="entry name" value="DTDP-D-GLUCOSE 4,6-DEHYDRATASE-RELATED"/>
    <property type="match status" value="1"/>
</dbReference>
<name>A0A178YMQ4_SINSA</name>
<dbReference type="AlphaFoldDB" id="A0A178YMQ4"/>
<comment type="caution">
    <text evidence="4">The sequence shown here is derived from an EMBL/GenBank/DDBJ whole genome shotgun (WGS) entry which is preliminary data.</text>
</comment>
<dbReference type="Gene3D" id="3.40.50.720">
    <property type="entry name" value="NAD(P)-binding Rossmann-like Domain"/>
    <property type="match status" value="1"/>
</dbReference>
<evidence type="ECO:0000256" key="2">
    <source>
        <dbReference type="ARBA" id="ARBA00007637"/>
    </source>
</evidence>
<comment type="pathway">
    <text evidence="1">Bacterial outer membrane biogenesis; LPS O-antigen biosynthesis.</text>
</comment>
<evidence type="ECO:0000256" key="1">
    <source>
        <dbReference type="ARBA" id="ARBA00005125"/>
    </source>
</evidence>
<sequence length="356" mass="38750">MSRLPDPAFWSGKRVLLTGHTGFKGSWAGLWLKQLGAHVTGYALPPVSEPSLHGLLDGDGLPQGRFGDIRDGAALASTMRQSEPEIILHMAAQPLVRESYATPAETFDVNVMGTIRLLEVARATPSVKAILVVTTDKVYRNDESGRHFRETDTLGGHDPYSGSKAACELAVATWRRAYFSERGIRVATARGGNVIGGGDFSTDRLVPDIVRAALSGTRLNIRSPLATRPWQHVLDCLTGYFLFAEALHGGASGVDALNFGPSPAEPQIPVRDVANAIQAVMGLDPEWDDVSSLEQPREMQTLGLDPALAGESLAWRARLTQREAIEWTARWYDGWRRGKAALQLTLDQIDAFTKGR</sequence>
<dbReference type="Proteomes" id="UP000078507">
    <property type="component" value="Unassembled WGS sequence"/>
</dbReference>
<proteinExistence type="inferred from homology"/>
<keyword evidence="5" id="KW-1185">Reference proteome</keyword>
<comment type="similarity">
    <text evidence="2">Belongs to the NAD(P)-dependent epimerase/dehydratase family.</text>
</comment>
<dbReference type="RefSeq" id="WP_066870036.1">
    <property type="nucleotide sequence ID" value="NZ_LNQB01000059.1"/>
</dbReference>
<evidence type="ECO:0000259" key="3">
    <source>
        <dbReference type="Pfam" id="PF01370"/>
    </source>
</evidence>
<accession>A0A178YMQ4</accession>
<dbReference type="EMBL" id="LNQB01000059">
    <property type="protein sequence ID" value="OAP48788.1"/>
    <property type="molecule type" value="Genomic_DNA"/>
</dbReference>
<organism evidence="4 5">
    <name type="scientific">Sinorhizobium saheli</name>
    <dbReference type="NCBI Taxonomy" id="36856"/>
    <lineage>
        <taxon>Bacteria</taxon>
        <taxon>Pseudomonadati</taxon>
        <taxon>Pseudomonadota</taxon>
        <taxon>Alphaproteobacteria</taxon>
        <taxon>Hyphomicrobiales</taxon>
        <taxon>Rhizobiaceae</taxon>
        <taxon>Sinorhizobium/Ensifer group</taxon>
        <taxon>Sinorhizobium</taxon>
    </lineage>
</organism>
<dbReference type="InterPro" id="IPR036291">
    <property type="entry name" value="NAD(P)-bd_dom_sf"/>
</dbReference>